<feature type="domain" description="Tower" evidence="7">
    <location>
        <begin position="2020"/>
        <end position="2060"/>
    </location>
</feature>
<dbReference type="Gene3D" id="6.10.70.10">
    <property type="match status" value="1"/>
</dbReference>
<dbReference type="InterPro" id="IPR015205">
    <property type="entry name" value="Tower_dom"/>
</dbReference>
<evidence type="ECO:0000256" key="4">
    <source>
        <dbReference type="ARBA" id="ARBA00023172"/>
    </source>
</evidence>
<feature type="region of interest" description="Disordered" evidence="6">
    <location>
        <begin position="57"/>
        <end position="85"/>
    </location>
</feature>
<dbReference type="CDD" id="cd04494">
    <property type="entry name" value="BRCA2DBD_OB2"/>
    <property type="match status" value="1"/>
</dbReference>
<dbReference type="Ensembl" id="ENSGWIT00000023655.1">
    <property type="protein sequence ID" value="ENSGWIP00000021566.1"/>
    <property type="gene ID" value="ENSGWIG00000011624.1"/>
</dbReference>
<dbReference type="GO" id="GO:0003677">
    <property type="term" value="F:DNA binding"/>
    <property type="evidence" value="ECO:0007669"/>
    <property type="project" value="UniProtKB-KW"/>
</dbReference>
<evidence type="ECO:0000313" key="8">
    <source>
        <dbReference type="Ensembl" id="ENSGWIP00000021566.1"/>
    </source>
</evidence>
<feature type="compositionally biased region" description="Polar residues" evidence="6">
    <location>
        <begin position="277"/>
        <end position="292"/>
    </location>
</feature>
<evidence type="ECO:0000313" key="9">
    <source>
        <dbReference type="Proteomes" id="UP000694680"/>
    </source>
</evidence>
<reference evidence="8" key="1">
    <citation type="submission" date="2020-06" db="EMBL/GenBank/DDBJ databases">
        <authorList>
            <consortium name="Wellcome Sanger Institute Data Sharing"/>
        </authorList>
    </citation>
    <scope>NUCLEOTIDE SEQUENCE [LARGE SCALE GENOMIC DNA]</scope>
</reference>
<evidence type="ECO:0000259" key="7">
    <source>
        <dbReference type="SMART" id="SM01341"/>
    </source>
</evidence>
<keyword evidence="2" id="KW-0227">DNA damage</keyword>
<feature type="region of interest" description="Disordered" evidence="6">
    <location>
        <begin position="264"/>
        <end position="294"/>
    </location>
</feature>
<dbReference type="Proteomes" id="UP000694680">
    <property type="component" value="Chromosome 13"/>
</dbReference>
<dbReference type="InterPro" id="IPR015188">
    <property type="entry name" value="BRCA2_OB_3"/>
</dbReference>
<dbReference type="Pfam" id="PF21318">
    <property type="entry name" value="BRCA2DBD_OB2"/>
    <property type="match status" value="1"/>
</dbReference>
<protein>
    <recommendedName>
        <fullName evidence="7">Tower domain-containing protein</fullName>
    </recommendedName>
</protein>
<dbReference type="InterPro" id="IPR048262">
    <property type="entry name" value="BRCA2_OB_2_dom"/>
</dbReference>
<dbReference type="InterPro" id="IPR015187">
    <property type="entry name" value="BRCA2_OB_1"/>
</dbReference>
<dbReference type="Pfam" id="PF09169">
    <property type="entry name" value="BRCA-2_helical"/>
    <property type="match status" value="1"/>
</dbReference>
<sequence>MSQWSPLSLSQIPAGTADISTKRSQNYLNSERLVRPQKIAAFELIKKKRTFVYNIGGLKPPAQSKETPRQMMDSSLQCRDSEQEGSDTLVANIPNEKECNSNQNNVLQIQGHSNQEKPQPRVQDCDSSDMSQLCREFANDFSQIIPFSSKEIDGLKKNQSQFSPSVCLSAVKQAKQKARLSMLQHDVDMAGIRYPTDDGSKGDSGFLSAAVDTATMTTSDVHGPSNTCGSPPCLKPIIHSTPPFQSTTKEILQNDYNVLIEETPQHSELDSERSCDIRTQSTSPQQRAISNPPSLPLKADVSHSYPHTSGFKTASNKGITISLSNLAKAKILLEETENQTSVGQPAKCGKAIQHKPLGTNAPVKDKTCKSNVKLSPKESRNDSCPLTASQKADVTELCTLLEEANSQFEFTQFKTTVIKQQAGNTSSQTLDKELDSDLLTGIDFDDSFSSNAQKDMTMTIMPKKKNPVMDITSCEISDAKRKPPEEPKKEISSIGVDIVSQDMCSPSSTKTRYPQRNEQAELSESDNDYAMLKGGFKTAGENVLRVSKKCLFKARNLFADLEERPTYRKIEKESKVKHNLDFNKGSESPKVNPKGHVEQVGTSFSDEQVLNLESEAALIFGSTSLNGFQLASGKAISVSAKHLEQANDLFKEFGVFENGCSAFGREGNCNKSPAKSSNGKKLSKLKNVVLSMKSIAEKKAEGVIAINDKPSLSNAISIHGNLLTNSTSPPFYPTTKDSESSAIEQLNNKDGICLTNVEDATMSNNGFVAASGKSVTLSSEALQKARALFNDISLDSTTSSHTKRRDEKQENIPKVNCGYMTVAGKKVPVSKKNLRKSKPFFKAFDKAGSPEAMAEMEAFIKNRNVPSELCSSTVYNEETEKRCTENTGKLKMENLNTLPRQNIGFQTASGKGVTISSEALKKAKSLLSECEKCNDANTISSEEFKKRQTPLKECEERVLKSGQPSSSSSGLPAADNSQVTPSLEPILKHKDLFRDVNLKTDFSTDTLKYDENQAYPGHLRRVDFGFTTAKGAKISVSHKGLLKARHLMKDFEESVSTHFYEKDEFKEDHETPAKDGTNTQLLSRVCYEKKGHKPDLNVAERIFEKGCNDDMLSMVKGKPTHMSLHNCGFKTAAGKGVNISFNALEKAKTLLGEHEWQKDKIGVNPPQNITVVSQSCPPCSSNGFLAASDKQLAVSSKALHKAKALFSDIHFSTDTSNASDKRTSDVKHEAQQKEIERGNNRFGFTTAGGAKVHVSEESLSKASQLFKDCAGPAIDRSIEKNGNSCNLPNTNEKDMPMNDSVSLFVTLQEASNASEDTESFCANKINKSNKKQIQEEKSSQAGLAHDFPKEKTLLDCNGDQVACHQKLEVLQLDESSTLSEVQSFNLTGCSETQQMLFVQEALDCTKALLQDEGLPDHSLSLTLESEPQHDSLKSIDRASKEYQRKGKRRIDDKNIPGHPPLKRRLLDEFDQTIGGTNTMFHPVKSFPNALIKDRGSFIYSDSLQPNITGPHRDAKRYFEAKSQNTTSAQYLTKVDGKSMGSRTPGFAPPFIGNLKPKTSESAMTKNSTKSPAFVPPFKKRSTMVQEIPLQPQAEEDKCSKLNLKPPTSTFKPPMEKTDDVSHLSDNTMDTVNKKQGLTVGCGTASSGTKAQSTDDSLFRCQDLQKFIELARDMQDMRIQKKKRQTIRPLPGSLFLTKTSGVERVPLKVAVNRIPPGKYTSKQLYSHGVHNHVSEVSSETAESFRFSLLQYFKKDVFADNGGVQLGDGGWLIPSNDGTAGKEEFYRALCDTPGVDPKLISEAWVYNHYRWIVWKQASMERCFPEVMGSLCLTPEQVLLQLKYRYDVEVDHSRRPALRKITEKDDTAAKTLVLCVCGIVTDGLSTNEKIHNDAKTPQGADPQSQSPAAVIWLTDGWYAIKAQLDKPLTAMVHRGRLAVGGKLMVHGAQLVGSQDACPPLEAPESLMLKICANSCRPVRWDVKLGFYKDPRPFLLPVSCLYSDGGPVGCVDIIILRSYPIQWMERTPDGVVFRSIRAEEKEARQYNTRKHIAMEALFAKLQAEFEQEEKAKGKSTRRRQTLNRQDIASLQDGEELYEAVGDDPAHLQAHLSEQQLEILQSFRRSLMDKKQAELQDRYRRALEVEGNEGNELSFPKRDVTTVWRLCFTDAVLQSSRVYQLNLWRPPSDVQSLLKEGSRYKVYNLSTTEGKKRSCVESLQFTGTKKTRFEEMQASQEWISTRFQHRVSTSLVTFQNSDFQPLCGEVDLTGFVVSIVDGLGSSSAFFLCDGELKFLKVRCFSSLVQSGLEDVVKPGVLLALSNLQLKGQSLYPTPVVYAGDLTVFSTNPKEVHLQESLRELRTLVQSQENFFLTAKETLSQLMNTDGRSLISSPALQPQTPASTTDRGLDTKIRVSCQKPSRSLGSFTPINRNPPAFTSSTEKDPKSLKRKRALDFLSRIPSPPPLLNLGSVVSPCVKKTFNPPRRSGTPSTLTHVRTSAPKPAEVQQSELVNDEELAMIDTQALHID</sequence>
<evidence type="ECO:0000256" key="5">
    <source>
        <dbReference type="ARBA" id="ARBA00023204"/>
    </source>
</evidence>
<feature type="compositionally biased region" description="Basic and acidic residues" evidence="6">
    <location>
        <begin position="1613"/>
        <end position="1622"/>
    </location>
</feature>
<evidence type="ECO:0000256" key="6">
    <source>
        <dbReference type="SAM" id="MobiDB-lite"/>
    </source>
</evidence>
<organism evidence="8 9">
    <name type="scientific">Gouania willdenowi</name>
    <name type="common">Blunt-snouted clingfish</name>
    <name type="synonym">Lepadogaster willdenowi</name>
    <dbReference type="NCBI Taxonomy" id="441366"/>
    <lineage>
        <taxon>Eukaryota</taxon>
        <taxon>Metazoa</taxon>
        <taxon>Chordata</taxon>
        <taxon>Craniata</taxon>
        <taxon>Vertebrata</taxon>
        <taxon>Euteleostomi</taxon>
        <taxon>Actinopterygii</taxon>
        <taxon>Neopterygii</taxon>
        <taxon>Teleostei</taxon>
        <taxon>Neoteleostei</taxon>
        <taxon>Acanthomorphata</taxon>
        <taxon>Ovalentaria</taxon>
        <taxon>Blenniimorphae</taxon>
        <taxon>Blenniiformes</taxon>
        <taxon>Gobiesocoidei</taxon>
        <taxon>Gobiesocidae</taxon>
        <taxon>Gobiesocinae</taxon>
        <taxon>Gouania</taxon>
    </lineage>
</organism>
<name>A0A8C5EJ80_GOUWI</name>
<feature type="region of interest" description="Disordered" evidence="6">
    <location>
        <begin position="2475"/>
        <end position="2500"/>
    </location>
</feature>
<dbReference type="InterPro" id="IPR012340">
    <property type="entry name" value="NA-bd_OB-fold"/>
</dbReference>
<feature type="region of interest" description="Disordered" evidence="6">
    <location>
        <begin position="1593"/>
        <end position="1622"/>
    </location>
</feature>
<proteinExistence type="predicted"/>
<dbReference type="Gene3D" id="2.40.50.140">
    <property type="entry name" value="Nucleic acid-binding proteins"/>
    <property type="match status" value="3"/>
</dbReference>
<keyword evidence="1" id="KW-0677">Repeat</keyword>
<feature type="compositionally biased region" description="Basic and acidic residues" evidence="6">
    <location>
        <begin position="264"/>
        <end position="276"/>
    </location>
</feature>
<dbReference type="InterPro" id="IPR015252">
    <property type="entry name" value="BRCA2_hlx"/>
</dbReference>
<reference evidence="8" key="3">
    <citation type="submission" date="2025-09" db="UniProtKB">
        <authorList>
            <consortium name="Ensembl"/>
        </authorList>
    </citation>
    <scope>IDENTIFICATION</scope>
</reference>
<dbReference type="Pfam" id="PF00634">
    <property type="entry name" value="BRCA2"/>
    <property type="match status" value="3"/>
</dbReference>
<dbReference type="GO" id="GO:0006355">
    <property type="term" value="P:regulation of DNA-templated transcription"/>
    <property type="evidence" value="ECO:0007669"/>
    <property type="project" value="TreeGrafter"/>
</dbReference>
<dbReference type="CDD" id="cd04493">
    <property type="entry name" value="BRCA2DBD_OB1"/>
    <property type="match status" value="1"/>
</dbReference>
<dbReference type="GO" id="GO:0000724">
    <property type="term" value="P:double-strand break repair via homologous recombination"/>
    <property type="evidence" value="ECO:0007669"/>
    <property type="project" value="InterPro"/>
</dbReference>
<feature type="region of interest" description="Disordered" evidence="6">
    <location>
        <begin position="957"/>
        <end position="979"/>
    </location>
</feature>
<evidence type="ECO:0000256" key="3">
    <source>
        <dbReference type="ARBA" id="ARBA00023125"/>
    </source>
</evidence>
<evidence type="ECO:0000256" key="1">
    <source>
        <dbReference type="ARBA" id="ARBA00022737"/>
    </source>
</evidence>
<keyword evidence="4" id="KW-0233">DNA recombination</keyword>
<dbReference type="InterPro" id="IPR055077">
    <property type="entry name" value="BRCA2_TR2"/>
</dbReference>
<dbReference type="Pfam" id="PF22687">
    <property type="entry name" value="BRCA2_TR2"/>
    <property type="match status" value="1"/>
</dbReference>
<feature type="compositionally biased region" description="Polar residues" evidence="6">
    <location>
        <begin position="2482"/>
        <end position="2491"/>
    </location>
</feature>
<dbReference type="InterPro" id="IPR036315">
    <property type="entry name" value="BRCA2_hlx_sf"/>
</dbReference>
<evidence type="ECO:0000256" key="2">
    <source>
        <dbReference type="ARBA" id="ARBA00022763"/>
    </source>
</evidence>
<dbReference type="Pfam" id="PF09121">
    <property type="entry name" value="Tower"/>
    <property type="match status" value="1"/>
</dbReference>
<keyword evidence="3" id="KW-0238">DNA-binding</keyword>
<dbReference type="PANTHER" id="PTHR11289:SF0">
    <property type="entry name" value="BREAST CANCER TYPE 2 SUSCEPTIBILITY PROTEIN"/>
    <property type="match status" value="1"/>
</dbReference>
<reference evidence="8" key="2">
    <citation type="submission" date="2025-08" db="UniProtKB">
        <authorList>
            <consortium name="Ensembl"/>
        </authorList>
    </citation>
    <scope>IDENTIFICATION</scope>
</reference>
<keyword evidence="5" id="KW-0234">DNA repair</keyword>
<accession>A0A8C5EJ80</accession>
<feature type="region of interest" description="Disordered" evidence="6">
    <location>
        <begin position="1440"/>
        <end position="1463"/>
    </location>
</feature>
<dbReference type="Pfam" id="PF09103">
    <property type="entry name" value="BRCA-2_OB1"/>
    <property type="match status" value="1"/>
</dbReference>
<dbReference type="SUPFAM" id="SSF50249">
    <property type="entry name" value="Nucleic acid-binding proteins"/>
    <property type="match status" value="3"/>
</dbReference>
<feature type="compositionally biased region" description="Basic and acidic residues" evidence="6">
    <location>
        <begin position="1440"/>
        <end position="1455"/>
    </location>
</feature>
<dbReference type="Pfam" id="PF09104">
    <property type="entry name" value="BRCA-2_OB3"/>
    <property type="match status" value="1"/>
</dbReference>
<dbReference type="PANTHER" id="PTHR11289">
    <property type="entry name" value="BREAST CANCER TYPE 2 SUSCEPTIBILITY PROTEIN BRCA2"/>
    <property type="match status" value="1"/>
</dbReference>
<dbReference type="PROSITE" id="PS50138">
    <property type="entry name" value="BRCA2_REPEAT"/>
    <property type="match status" value="10"/>
</dbReference>
<dbReference type="SMART" id="SM01341">
    <property type="entry name" value="Tower"/>
    <property type="match status" value="1"/>
</dbReference>
<gene>
    <name evidence="8" type="primary">brca2</name>
</gene>
<keyword evidence="9" id="KW-1185">Reference proteome</keyword>
<dbReference type="SUPFAM" id="SSF81872">
    <property type="entry name" value="BRCA2 helical domain"/>
    <property type="match status" value="1"/>
</dbReference>
<dbReference type="PIRSF" id="PIRSF002397">
    <property type="entry name" value="BRCA2"/>
    <property type="match status" value="1"/>
</dbReference>
<feature type="compositionally biased region" description="Polar residues" evidence="6">
    <location>
        <begin position="2415"/>
        <end position="2434"/>
    </location>
</feature>
<feature type="region of interest" description="Disordered" evidence="6">
    <location>
        <begin position="2415"/>
        <end position="2442"/>
    </location>
</feature>
<dbReference type="InterPro" id="IPR002093">
    <property type="entry name" value="BRCA2_repeat"/>
</dbReference>
<dbReference type="SUPFAM" id="SSF81878">
    <property type="entry name" value="BRCA2 tower domain"/>
    <property type="match status" value="1"/>
</dbReference>
<dbReference type="InterPro" id="IPR015525">
    <property type="entry name" value="BRCA2"/>
</dbReference>